<dbReference type="AlphaFoldDB" id="A0A329UDL7"/>
<proteinExistence type="predicted"/>
<dbReference type="InterPro" id="IPR025973">
    <property type="entry name" value="Cys_rich_VLP_dom"/>
</dbReference>
<dbReference type="EMBL" id="PRLC01000013">
    <property type="protein sequence ID" value="RAW59230.1"/>
    <property type="molecule type" value="Genomic_DNA"/>
</dbReference>
<sequence length="128" mass="14572">MSAVKRLTPPQSRKVNTLVKKECCNCINGKCLLLDDGDECVCPQLISYSLLCKWFRVAVLPADKLLYAELMNTEDKKRCTECGAFFASSSNSVKYCPECRKRITRRQAAERMKKMRSLLRDRGAKSLV</sequence>
<reference evidence="2 3" key="1">
    <citation type="submission" date="2018-02" db="EMBL/GenBank/DDBJ databases">
        <title>Complete genome sequencing of Faecalibacterium prausnitzii strains isolated from the human gut.</title>
        <authorList>
            <person name="Fitzgerald B.C."/>
            <person name="Shkoporov A.N."/>
            <person name="Ross P.R."/>
            <person name="Hill C."/>
        </authorList>
    </citation>
    <scope>NUCLEOTIDE SEQUENCE [LARGE SCALE GENOMIC DNA]</scope>
    <source>
        <strain evidence="2 3">APC922/41-1</strain>
    </source>
</reference>
<feature type="domain" description="Cysteine-rich VLP" evidence="1">
    <location>
        <begin position="8"/>
        <end position="63"/>
    </location>
</feature>
<organism evidence="2 3">
    <name type="scientific">Faecalibacterium hattorii</name>
    <dbReference type="NCBI Taxonomy" id="2935520"/>
    <lineage>
        <taxon>Bacteria</taxon>
        <taxon>Bacillati</taxon>
        <taxon>Bacillota</taxon>
        <taxon>Clostridia</taxon>
        <taxon>Eubacteriales</taxon>
        <taxon>Oscillospiraceae</taxon>
        <taxon>Faecalibacterium</taxon>
    </lineage>
</organism>
<keyword evidence="3" id="KW-1185">Reference proteome</keyword>
<accession>A0A329UDL7</accession>
<dbReference type="Pfam" id="PF14194">
    <property type="entry name" value="Cys_rich_VLP"/>
    <property type="match status" value="1"/>
</dbReference>
<evidence type="ECO:0000313" key="2">
    <source>
        <dbReference type="EMBL" id="RAW59230.1"/>
    </source>
</evidence>
<dbReference type="Proteomes" id="UP000250429">
    <property type="component" value="Unassembled WGS sequence"/>
</dbReference>
<evidence type="ECO:0000313" key="3">
    <source>
        <dbReference type="Proteomes" id="UP000250429"/>
    </source>
</evidence>
<comment type="caution">
    <text evidence="2">The sequence shown here is derived from an EMBL/GenBank/DDBJ whole genome shotgun (WGS) entry which is preliminary data.</text>
</comment>
<name>A0A329UDL7_9FIRM</name>
<protein>
    <submittedName>
        <fullName evidence="2">Conjugal transfer protein</fullName>
    </submittedName>
</protein>
<evidence type="ECO:0000259" key="1">
    <source>
        <dbReference type="Pfam" id="PF14194"/>
    </source>
</evidence>
<gene>
    <name evidence="2" type="ORF">C4N23_09960</name>
</gene>
<dbReference type="RefSeq" id="WP_112145757.1">
    <property type="nucleotide sequence ID" value="NZ_PRLC01000013.1"/>
</dbReference>